<proteinExistence type="predicted"/>
<dbReference type="Proteomes" id="UP000813385">
    <property type="component" value="Unassembled WGS sequence"/>
</dbReference>
<feature type="region of interest" description="Disordered" evidence="1">
    <location>
        <begin position="236"/>
        <end position="256"/>
    </location>
</feature>
<protein>
    <submittedName>
        <fullName evidence="2">Uncharacterized protein</fullName>
    </submittedName>
</protein>
<reference evidence="2" key="1">
    <citation type="journal article" date="2021" name="Nat. Commun.">
        <title>Genetic determinants of endophytism in the Arabidopsis root mycobiome.</title>
        <authorList>
            <person name="Mesny F."/>
            <person name="Miyauchi S."/>
            <person name="Thiergart T."/>
            <person name="Pickel B."/>
            <person name="Atanasova L."/>
            <person name="Karlsson M."/>
            <person name="Huettel B."/>
            <person name="Barry K.W."/>
            <person name="Haridas S."/>
            <person name="Chen C."/>
            <person name="Bauer D."/>
            <person name="Andreopoulos W."/>
            <person name="Pangilinan J."/>
            <person name="LaButti K."/>
            <person name="Riley R."/>
            <person name="Lipzen A."/>
            <person name="Clum A."/>
            <person name="Drula E."/>
            <person name="Henrissat B."/>
            <person name="Kohler A."/>
            <person name="Grigoriev I.V."/>
            <person name="Martin F.M."/>
            <person name="Hacquard S."/>
        </authorList>
    </citation>
    <scope>NUCLEOTIDE SEQUENCE</scope>
    <source>
        <strain evidence="2">MPI-CAGE-AT-0016</strain>
    </source>
</reference>
<sequence>MAADETGPRATPKRKRGDNGTSITPIYTAAQFSFRLPDPKSDDDGSASPRTRVVQTFKGLHLDEQAASSSGGGVTAPQRPPGSQPAIGGHNSSGSDDDDPDEGLTMRKRQKVPDVEMRDAGIAAEAPSDAPIPILALDATDPATIPSNPQPEPEPIPLKVSFSSAVQAESAELQRSYPSINRLQDSTSRKSRKRAGTPPLAKGRIQTLQDDSDDEVAEIVEPIRASLTWHENEITVYDPDDSDDDGTGVNGIGFKPTPALARLRTQKRRQQLLEYKKREDREARARRNQRRRGSTAEASAAAAAQAMAERRVRFKEAGAAAAITTN</sequence>
<evidence type="ECO:0000313" key="3">
    <source>
        <dbReference type="Proteomes" id="UP000813385"/>
    </source>
</evidence>
<keyword evidence="3" id="KW-1185">Reference proteome</keyword>
<dbReference type="OrthoDB" id="5391950at2759"/>
<feature type="region of interest" description="Disordered" evidence="1">
    <location>
        <begin position="272"/>
        <end position="309"/>
    </location>
</feature>
<comment type="caution">
    <text evidence="2">The sequence shown here is derived from an EMBL/GenBank/DDBJ whole genome shotgun (WGS) entry which is preliminary data.</text>
</comment>
<feature type="compositionally biased region" description="Basic and acidic residues" evidence="1">
    <location>
        <begin position="274"/>
        <end position="285"/>
    </location>
</feature>
<feature type="region of interest" description="Disordered" evidence="1">
    <location>
        <begin position="1"/>
        <end position="215"/>
    </location>
</feature>
<evidence type="ECO:0000256" key="1">
    <source>
        <dbReference type="SAM" id="MobiDB-lite"/>
    </source>
</evidence>
<gene>
    <name evidence="2" type="ORF">B0T11DRAFT_328231</name>
</gene>
<feature type="compositionally biased region" description="Polar residues" evidence="1">
    <location>
        <begin position="176"/>
        <end position="186"/>
    </location>
</feature>
<dbReference type="EMBL" id="JAGPXD010000003">
    <property type="protein sequence ID" value="KAH7362117.1"/>
    <property type="molecule type" value="Genomic_DNA"/>
</dbReference>
<organism evidence="2 3">
    <name type="scientific">Plectosphaerella cucumerina</name>
    <dbReference type="NCBI Taxonomy" id="40658"/>
    <lineage>
        <taxon>Eukaryota</taxon>
        <taxon>Fungi</taxon>
        <taxon>Dikarya</taxon>
        <taxon>Ascomycota</taxon>
        <taxon>Pezizomycotina</taxon>
        <taxon>Sordariomycetes</taxon>
        <taxon>Hypocreomycetidae</taxon>
        <taxon>Glomerellales</taxon>
        <taxon>Plectosphaerellaceae</taxon>
        <taxon>Plectosphaerella</taxon>
    </lineage>
</organism>
<accession>A0A8K0TG57</accession>
<dbReference type="AlphaFoldDB" id="A0A8K0TG57"/>
<name>A0A8K0TG57_9PEZI</name>
<feature type="compositionally biased region" description="Low complexity" evidence="1">
    <location>
        <begin position="295"/>
        <end position="307"/>
    </location>
</feature>
<evidence type="ECO:0000313" key="2">
    <source>
        <dbReference type="EMBL" id="KAH7362117.1"/>
    </source>
</evidence>